<dbReference type="SUPFAM" id="SSF81901">
    <property type="entry name" value="HCP-like"/>
    <property type="match status" value="1"/>
</dbReference>
<dbReference type="Proteomes" id="UP001153678">
    <property type="component" value="Unassembled WGS sequence"/>
</dbReference>
<dbReference type="Pfam" id="PF08238">
    <property type="entry name" value="Sel1"/>
    <property type="match status" value="1"/>
</dbReference>
<dbReference type="InterPro" id="IPR051681">
    <property type="entry name" value="Ser/Thr_Kinases-Pseudokinases"/>
</dbReference>
<dbReference type="InterPro" id="IPR011009">
    <property type="entry name" value="Kinase-like_dom_sf"/>
</dbReference>
<dbReference type="InterPro" id="IPR011990">
    <property type="entry name" value="TPR-like_helical_dom_sf"/>
</dbReference>
<proteinExistence type="predicted"/>
<dbReference type="SMART" id="SM00671">
    <property type="entry name" value="SEL1"/>
    <property type="match status" value="1"/>
</dbReference>
<evidence type="ECO:0000256" key="1">
    <source>
        <dbReference type="SAM" id="MobiDB-lite"/>
    </source>
</evidence>
<name>A0A9W4WU75_9GLOM</name>
<organism evidence="3 4">
    <name type="scientific">Funneliformis geosporum</name>
    <dbReference type="NCBI Taxonomy" id="1117311"/>
    <lineage>
        <taxon>Eukaryota</taxon>
        <taxon>Fungi</taxon>
        <taxon>Fungi incertae sedis</taxon>
        <taxon>Mucoromycota</taxon>
        <taxon>Glomeromycotina</taxon>
        <taxon>Glomeromycetes</taxon>
        <taxon>Glomerales</taxon>
        <taxon>Glomeraceae</taxon>
        <taxon>Funneliformis</taxon>
    </lineage>
</organism>
<evidence type="ECO:0000313" key="4">
    <source>
        <dbReference type="Proteomes" id="UP001153678"/>
    </source>
</evidence>
<dbReference type="PROSITE" id="PS50011">
    <property type="entry name" value="PROTEIN_KINASE_DOM"/>
    <property type="match status" value="1"/>
</dbReference>
<dbReference type="SUPFAM" id="SSF56112">
    <property type="entry name" value="Protein kinase-like (PK-like)"/>
    <property type="match status" value="2"/>
</dbReference>
<dbReference type="InterPro" id="IPR001245">
    <property type="entry name" value="Ser-Thr/Tyr_kinase_cat_dom"/>
</dbReference>
<sequence>PLEPKINILQANQIVKIQTKLLDKYTIINVENGIFGAFTERMKAPDFLIVPLEPSSFTATNDNSSRISTSGFYLITLLNNEYESNDSVHRHINQARTQDESANQINGNSQHKLAERYQNGWGIEMDLGKAFYWYQKSAESDNKIAQLTESNNEIAQLYLAKCYQNDPNTNEYLLIMQYANCGDLQNYLKNNFNNLTWNNKKALAFQIPNGLNYLHNENILHRDLHSRNIVIHNNNAKITDFGISKIENNSTIYMGLCGRIAYIDPQILINQKFQYIKPSDIYSYGVLMNKYRENTIPNTPDNYVNLYKRCWDQEPEKRPTTMDILEEFSKIDFIEESGKIIHENNAKITDFGISKIENNSTMHIGIFGKIAYMEPQILADKNFKYIKPSDIYSYGVLMWEITSGYSPFKDKFSDNNDLINAITYYKVRETAIQGTPKVYEKLYKKCWNQKPKQRPTIKKVLEEFLKMGFGNSITAESAKIVNDDNNSDSESQFGNSVQLDTYADLS</sequence>
<dbReference type="OrthoDB" id="10252171at2759"/>
<evidence type="ECO:0000313" key="3">
    <source>
        <dbReference type="EMBL" id="CAI2187298.1"/>
    </source>
</evidence>
<evidence type="ECO:0000259" key="2">
    <source>
        <dbReference type="PROSITE" id="PS50011"/>
    </source>
</evidence>
<dbReference type="Gene3D" id="1.10.510.10">
    <property type="entry name" value="Transferase(Phosphotransferase) domain 1"/>
    <property type="match status" value="2"/>
</dbReference>
<dbReference type="AlphaFoldDB" id="A0A9W4WU75"/>
<dbReference type="Pfam" id="PF07714">
    <property type="entry name" value="PK_Tyr_Ser-Thr"/>
    <property type="match status" value="1"/>
</dbReference>
<dbReference type="PANTHER" id="PTHR44329">
    <property type="entry name" value="SERINE/THREONINE-PROTEIN KINASE TNNI3K-RELATED"/>
    <property type="match status" value="1"/>
</dbReference>
<dbReference type="PANTHER" id="PTHR44329:SF6">
    <property type="entry name" value="RECEPTOR-INTERACTING SERINE_THREONINE-PROTEIN KINASE 1"/>
    <property type="match status" value="1"/>
</dbReference>
<reference evidence="3" key="1">
    <citation type="submission" date="2022-08" db="EMBL/GenBank/DDBJ databases">
        <authorList>
            <person name="Kallberg Y."/>
            <person name="Tangrot J."/>
            <person name="Rosling A."/>
        </authorList>
    </citation>
    <scope>NUCLEOTIDE SEQUENCE</scope>
    <source>
        <strain evidence="3">Wild A</strain>
    </source>
</reference>
<protein>
    <submittedName>
        <fullName evidence="3">10393_t:CDS:1</fullName>
    </submittedName>
</protein>
<gene>
    <name evidence="3" type="ORF">FWILDA_LOCUS13008</name>
</gene>
<dbReference type="EMBL" id="CAMKVN010004551">
    <property type="protein sequence ID" value="CAI2187298.1"/>
    <property type="molecule type" value="Genomic_DNA"/>
</dbReference>
<accession>A0A9W4WU75</accession>
<comment type="caution">
    <text evidence="3">The sequence shown here is derived from an EMBL/GenBank/DDBJ whole genome shotgun (WGS) entry which is preliminary data.</text>
</comment>
<dbReference type="Pfam" id="PF00069">
    <property type="entry name" value="Pkinase"/>
    <property type="match status" value="1"/>
</dbReference>
<feature type="domain" description="Protein kinase" evidence="2">
    <location>
        <begin position="24"/>
        <end position="465"/>
    </location>
</feature>
<feature type="non-terminal residue" evidence="3">
    <location>
        <position position="506"/>
    </location>
</feature>
<dbReference type="GO" id="GO:0005524">
    <property type="term" value="F:ATP binding"/>
    <property type="evidence" value="ECO:0007669"/>
    <property type="project" value="UniProtKB-KW"/>
</dbReference>
<dbReference type="InterPro" id="IPR000719">
    <property type="entry name" value="Prot_kinase_dom"/>
</dbReference>
<keyword evidence="4" id="KW-1185">Reference proteome</keyword>
<feature type="region of interest" description="Disordered" evidence="1">
    <location>
        <begin position="483"/>
        <end position="506"/>
    </location>
</feature>
<dbReference type="Gene3D" id="1.25.40.10">
    <property type="entry name" value="Tetratricopeptide repeat domain"/>
    <property type="match status" value="1"/>
</dbReference>
<dbReference type="InterPro" id="IPR006597">
    <property type="entry name" value="Sel1-like"/>
</dbReference>
<dbReference type="GO" id="GO:0004674">
    <property type="term" value="F:protein serine/threonine kinase activity"/>
    <property type="evidence" value="ECO:0007669"/>
    <property type="project" value="TreeGrafter"/>
</dbReference>
<feature type="compositionally biased region" description="Polar residues" evidence="1">
    <location>
        <begin position="488"/>
        <end position="499"/>
    </location>
</feature>
<feature type="non-terminal residue" evidence="3">
    <location>
        <position position="1"/>
    </location>
</feature>